<evidence type="ECO:0000313" key="2">
    <source>
        <dbReference type="Proteomes" id="UP000008311"/>
    </source>
</evidence>
<keyword evidence="2" id="KW-1185">Reference proteome</keyword>
<accession>B9TKV1</accession>
<dbReference type="AlphaFoldDB" id="B9TKV1"/>
<dbReference type="EMBL" id="EQ985763">
    <property type="protein sequence ID" value="EEF23512.1"/>
    <property type="molecule type" value="Genomic_DNA"/>
</dbReference>
<name>B9TKV1_RICCO</name>
<proteinExistence type="predicted"/>
<dbReference type="Proteomes" id="UP000008311">
    <property type="component" value="Unassembled WGS sequence"/>
</dbReference>
<dbReference type="InParanoid" id="B9TKV1"/>
<organism evidence="1 2">
    <name type="scientific">Ricinus communis</name>
    <name type="common">Castor bean</name>
    <dbReference type="NCBI Taxonomy" id="3988"/>
    <lineage>
        <taxon>Eukaryota</taxon>
        <taxon>Viridiplantae</taxon>
        <taxon>Streptophyta</taxon>
        <taxon>Embryophyta</taxon>
        <taxon>Tracheophyta</taxon>
        <taxon>Spermatophyta</taxon>
        <taxon>Magnoliopsida</taxon>
        <taxon>eudicotyledons</taxon>
        <taxon>Gunneridae</taxon>
        <taxon>Pentapetalae</taxon>
        <taxon>rosids</taxon>
        <taxon>fabids</taxon>
        <taxon>Malpighiales</taxon>
        <taxon>Euphorbiaceae</taxon>
        <taxon>Acalyphoideae</taxon>
        <taxon>Acalypheae</taxon>
        <taxon>Ricinus</taxon>
    </lineage>
</organism>
<evidence type="ECO:0000313" key="1">
    <source>
        <dbReference type="EMBL" id="EEF23512.1"/>
    </source>
</evidence>
<feature type="non-terminal residue" evidence="1">
    <location>
        <position position="108"/>
    </location>
</feature>
<protein>
    <submittedName>
        <fullName evidence="1">Uncharacterized protein</fullName>
    </submittedName>
</protein>
<reference evidence="2" key="1">
    <citation type="journal article" date="2010" name="Nat. Biotechnol.">
        <title>Draft genome sequence of the oilseed species Ricinus communis.</title>
        <authorList>
            <person name="Chan A.P."/>
            <person name="Crabtree J."/>
            <person name="Zhao Q."/>
            <person name="Lorenzi H."/>
            <person name="Orvis J."/>
            <person name="Puiu D."/>
            <person name="Melake-Berhan A."/>
            <person name="Jones K.M."/>
            <person name="Redman J."/>
            <person name="Chen G."/>
            <person name="Cahoon E.B."/>
            <person name="Gedil M."/>
            <person name="Stanke M."/>
            <person name="Haas B.J."/>
            <person name="Wortman J.R."/>
            <person name="Fraser-Liggett C.M."/>
            <person name="Ravel J."/>
            <person name="Rabinowicz P.D."/>
        </authorList>
    </citation>
    <scope>NUCLEOTIDE SEQUENCE [LARGE SCALE GENOMIC DNA]</scope>
    <source>
        <strain evidence="2">cv. Hale</strain>
    </source>
</reference>
<sequence>MRDSLNRRADQAEDAAYARAIAREQLVGAKVFDVAVAVVTQHVFQQVRLEAAVQRFALRRQRGGDEVQARAFVVGEMPAVHAVVEHDAAAGSAVGDVAQRAHHFVRAQ</sequence>
<gene>
    <name evidence="1" type="ORF">RCOM_2055720</name>
</gene>